<dbReference type="InterPro" id="IPR000943">
    <property type="entry name" value="RNA_pol_sigma70"/>
</dbReference>
<dbReference type="AlphaFoldDB" id="G9YFQ3"/>
<dbReference type="HOGENOM" id="CLU_014793_8_3_9"/>
<evidence type="ECO:0000313" key="8">
    <source>
        <dbReference type="Proteomes" id="UP000005481"/>
    </source>
</evidence>
<keyword evidence="3" id="KW-0238">DNA-binding</keyword>
<dbReference type="InterPro" id="IPR013325">
    <property type="entry name" value="RNA_pol_sigma_r2"/>
</dbReference>
<evidence type="ECO:0000259" key="5">
    <source>
        <dbReference type="Pfam" id="PF04542"/>
    </source>
</evidence>
<dbReference type="SUPFAM" id="SSF88946">
    <property type="entry name" value="Sigma2 domain of RNA polymerase sigma factors"/>
    <property type="match status" value="1"/>
</dbReference>
<dbReference type="OrthoDB" id="2111981at2"/>
<evidence type="ECO:0000256" key="4">
    <source>
        <dbReference type="ARBA" id="ARBA00023163"/>
    </source>
</evidence>
<dbReference type="Pfam" id="PF04542">
    <property type="entry name" value="Sigma70_r2"/>
    <property type="match status" value="1"/>
</dbReference>
<dbReference type="STRING" id="861450.HMPREF0080_00465"/>
<evidence type="ECO:0000259" key="6">
    <source>
        <dbReference type="Pfam" id="PF04545"/>
    </source>
</evidence>
<dbReference type="Proteomes" id="UP000005481">
    <property type="component" value="Unassembled WGS sequence"/>
</dbReference>
<gene>
    <name evidence="7" type="ORF">HMPREF0080_00465</name>
</gene>
<dbReference type="Gene3D" id="1.10.10.10">
    <property type="entry name" value="Winged helix-like DNA-binding domain superfamily/Winged helix DNA-binding domain"/>
    <property type="match status" value="1"/>
</dbReference>
<dbReference type="SUPFAM" id="SSF88659">
    <property type="entry name" value="Sigma3 and sigma4 domains of RNA polymerase sigma factors"/>
    <property type="match status" value="1"/>
</dbReference>
<evidence type="ECO:0000256" key="1">
    <source>
        <dbReference type="ARBA" id="ARBA00023015"/>
    </source>
</evidence>
<proteinExistence type="predicted"/>
<accession>G9YFQ3</accession>
<protein>
    <submittedName>
        <fullName evidence="7">Sigma-70 region 2</fullName>
    </submittedName>
</protein>
<dbReference type="GO" id="GO:0016987">
    <property type="term" value="F:sigma factor activity"/>
    <property type="evidence" value="ECO:0007669"/>
    <property type="project" value="UniProtKB-KW"/>
</dbReference>
<dbReference type="InterPro" id="IPR007627">
    <property type="entry name" value="RNA_pol_sigma70_r2"/>
</dbReference>
<dbReference type="GO" id="GO:0003677">
    <property type="term" value="F:DNA binding"/>
    <property type="evidence" value="ECO:0007669"/>
    <property type="project" value="UniProtKB-KW"/>
</dbReference>
<reference evidence="7 8" key="1">
    <citation type="submission" date="2011-08" db="EMBL/GenBank/DDBJ databases">
        <authorList>
            <person name="Weinstock G."/>
            <person name="Sodergren E."/>
            <person name="Clifton S."/>
            <person name="Fulton L."/>
            <person name="Fulton B."/>
            <person name="Courtney L."/>
            <person name="Fronick C."/>
            <person name="Harrison M."/>
            <person name="Strong C."/>
            <person name="Farmer C."/>
            <person name="Delahaunty K."/>
            <person name="Markovic C."/>
            <person name="Hall O."/>
            <person name="Minx P."/>
            <person name="Tomlinson C."/>
            <person name="Mitreva M."/>
            <person name="Hou S."/>
            <person name="Chen J."/>
            <person name="Wollam A."/>
            <person name="Pepin K.H."/>
            <person name="Johnson M."/>
            <person name="Bhonagiri V."/>
            <person name="Zhang X."/>
            <person name="Suruliraj S."/>
            <person name="Warren W."/>
            <person name="Chinwalla A."/>
            <person name="Mardis E.R."/>
            <person name="Wilson R.K."/>
        </authorList>
    </citation>
    <scope>NUCLEOTIDE SEQUENCE [LARGE SCALE GENOMIC DNA]</scope>
    <source>
        <strain evidence="7 8">F0357</strain>
    </source>
</reference>
<dbReference type="Gene3D" id="1.20.120.1810">
    <property type="match status" value="1"/>
</dbReference>
<dbReference type="InterPro" id="IPR007630">
    <property type="entry name" value="RNA_pol_sigma70_r4"/>
</dbReference>
<name>G9YFQ3_9FIRM</name>
<dbReference type="NCBIfam" id="TIGR02937">
    <property type="entry name" value="sigma70-ECF"/>
    <property type="match status" value="1"/>
</dbReference>
<dbReference type="PATRIC" id="fig|861450.3.peg.446"/>
<sequence length="205" mass="23838">MEELQKITLLTPEEERGLWIAYKDKGSAASRSRLIEQYQPLVFKEAMRWHIRQDNLADALQEGTLGLIEAVERYDYRRNVAFSVYAVHRIRGEIIDYLKREGDQALPSVDEPDENGLTLREMLPDNGEDLTETAGRHLLIEEICRCMDRLPEKEQVIMEAVYLNDRPPKSVAAALDVSLSYVYRLQKRGIRRIRGMVGRFMRKND</sequence>
<dbReference type="Pfam" id="PF04545">
    <property type="entry name" value="Sigma70_r4"/>
    <property type="match status" value="1"/>
</dbReference>
<dbReference type="InterPro" id="IPR036388">
    <property type="entry name" value="WH-like_DNA-bd_sf"/>
</dbReference>
<dbReference type="eggNOG" id="COG1191">
    <property type="taxonomic scope" value="Bacteria"/>
</dbReference>
<feature type="domain" description="RNA polymerase sigma-70 region 4" evidence="6">
    <location>
        <begin position="146"/>
        <end position="194"/>
    </location>
</feature>
<dbReference type="PANTHER" id="PTHR30385">
    <property type="entry name" value="SIGMA FACTOR F FLAGELLAR"/>
    <property type="match status" value="1"/>
</dbReference>
<evidence type="ECO:0000313" key="7">
    <source>
        <dbReference type="EMBL" id="EHM42871.1"/>
    </source>
</evidence>
<keyword evidence="8" id="KW-1185">Reference proteome</keyword>
<keyword evidence="1" id="KW-0805">Transcription regulation</keyword>
<organism evidence="7 8">
    <name type="scientific">Anaeroglobus geminatus F0357</name>
    <dbReference type="NCBI Taxonomy" id="861450"/>
    <lineage>
        <taxon>Bacteria</taxon>
        <taxon>Bacillati</taxon>
        <taxon>Bacillota</taxon>
        <taxon>Negativicutes</taxon>
        <taxon>Veillonellales</taxon>
        <taxon>Veillonellaceae</taxon>
        <taxon>Anaeroglobus</taxon>
    </lineage>
</organism>
<dbReference type="EMBL" id="AGCJ01000014">
    <property type="protein sequence ID" value="EHM42871.1"/>
    <property type="molecule type" value="Genomic_DNA"/>
</dbReference>
<dbReference type="GO" id="GO:0006352">
    <property type="term" value="P:DNA-templated transcription initiation"/>
    <property type="evidence" value="ECO:0007669"/>
    <property type="project" value="InterPro"/>
</dbReference>
<feature type="domain" description="RNA polymerase sigma-70 region 2" evidence="5">
    <location>
        <begin position="34"/>
        <end position="102"/>
    </location>
</feature>
<keyword evidence="2" id="KW-0731">Sigma factor</keyword>
<dbReference type="InterPro" id="IPR013324">
    <property type="entry name" value="RNA_pol_sigma_r3/r4-like"/>
</dbReference>
<dbReference type="PRINTS" id="PR00046">
    <property type="entry name" value="SIGMA70FCT"/>
</dbReference>
<evidence type="ECO:0000256" key="3">
    <source>
        <dbReference type="ARBA" id="ARBA00023125"/>
    </source>
</evidence>
<comment type="caution">
    <text evidence="7">The sequence shown here is derived from an EMBL/GenBank/DDBJ whole genome shotgun (WGS) entry which is preliminary data.</text>
</comment>
<dbReference type="InterPro" id="IPR014284">
    <property type="entry name" value="RNA_pol_sigma-70_dom"/>
</dbReference>
<evidence type="ECO:0000256" key="2">
    <source>
        <dbReference type="ARBA" id="ARBA00023082"/>
    </source>
</evidence>
<keyword evidence="4" id="KW-0804">Transcription</keyword>